<evidence type="ECO:0000313" key="5">
    <source>
        <dbReference type="Proteomes" id="UP000193964"/>
    </source>
</evidence>
<evidence type="ECO:0000313" key="4">
    <source>
        <dbReference type="Proteomes" id="UP000070612"/>
    </source>
</evidence>
<proteinExistence type="predicted"/>
<reference evidence="2 4" key="1">
    <citation type="submission" date="2015-07" db="EMBL/GenBank/DDBJ databases">
        <title>A draft genome sequence of Mycobacterium wolinskyi.</title>
        <authorList>
            <person name="de Man T.J."/>
            <person name="Perry K.A."/>
            <person name="Coulliette A.D."/>
            <person name="Jensen B."/>
            <person name="Toney N.C."/>
            <person name="Limbago B.M."/>
            <person name="Noble-Wang J."/>
        </authorList>
    </citation>
    <scope>NUCLEOTIDE SEQUENCE [LARGE SCALE GENOMIC DNA]</scope>
    <source>
        <strain evidence="2 4">CDC_01</strain>
    </source>
</reference>
<dbReference type="OrthoDB" id="4641383at2"/>
<evidence type="ECO:0000313" key="2">
    <source>
        <dbReference type="EMBL" id="KWX19899.1"/>
    </source>
</evidence>
<evidence type="ECO:0008006" key="6">
    <source>
        <dbReference type="Google" id="ProtNLM"/>
    </source>
</evidence>
<dbReference type="EMBL" id="LQQA01000023">
    <property type="protein sequence ID" value="ORX13361.1"/>
    <property type="molecule type" value="Genomic_DNA"/>
</dbReference>
<organism evidence="2 4">
    <name type="scientific">Mycolicibacterium wolinskyi</name>
    <dbReference type="NCBI Taxonomy" id="59750"/>
    <lineage>
        <taxon>Bacteria</taxon>
        <taxon>Bacillati</taxon>
        <taxon>Actinomycetota</taxon>
        <taxon>Actinomycetes</taxon>
        <taxon>Mycobacteriales</taxon>
        <taxon>Mycobacteriaceae</taxon>
        <taxon>Mycolicibacterium</taxon>
    </lineage>
</organism>
<evidence type="ECO:0000256" key="1">
    <source>
        <dbReference type="SAM" id="SignalP"/>
    </source>
</evidence>
<keyword evidence="4" id="KW-1185">Reference proteome</keyword>
<accession>A0A132PC47</accession>
<comment type="caution">
    <text evidence="2">The sequence shown here is derived from an EMBL/GenBank/DDBJ whole genome shotgun (WGS) entry which is preliminary data.</text>
</comment>
<feature type="signal peptide" evidence="1">
    <location>
        <begin position="1"/>
        <end position="31"/>
    </location>
</feature>
<dbReference type="AlphaFoldDB" id="A0A132PC47"/>
<name>A0A132PC47_9MYCO</name>
<dbReference type="EMBL" id="LGTW01000034">
    <property type="protein sequence ID" value="KWX19899.1"/>
    <property type="molecule type" value="Genomic_DNA"/>
</dbReference>
<dbReference type="Proteomes" id="UP000070612">
    <property type="component" value="Unassembled WGS sequence"/>
</dbReference>
<feature type="chain" id="PRO_5007453135" description="Secreted protein" evidence="1">
    <location>
        <begin position="32"/>
        <end position="73"/>
    </location>
</feature>
<dbReference type="Proteomes" id="UP000193964">
    <property type="component" value="Unassembled WGS sequence"/>
</dbReference>
<reference evidence="3 5" key="2">
    <citation type="submission" date="2016-01" db="EMBL/GenBank/DDBJ databases">
        <title>The new phylogeny of the genus Mycobacterium.</title>
        <authorList>
            <person name="Tarcisio F."/>
            <person name="Conor M."/>
            <person name="Antonella G."/>
            <person name="Elisabetta G."/>
            <person name="Giulia F.S."/>
            <person name="Sara T."/>
            <person name="Anna F."/>
            <person name="Clotilde B."/>
            <person name="Roberto B."/>
            <person name="Veronica D.S."/>
            <person name="Fabio R."/>
            <person name="Monica P."/>
            <person name="Olivier J."/>
            <person name="Enrico T."/>
            <person name="Nicola S."/>
        </authorList>
    </citation>
    <scope>NUCLEOTIDE SEQUENCE [LARGE SCALE GENOMIC DNA]</scope>
    <source>
        <strain evidence="3 5">ATCC 700010</strain>
    </source>
</reference>
<evidence type="ECO:0000313" key="3">
    <source>
        <dbReference type="EMBL" id="ORX13361.1"/>
    </source>
</evidence>
<sequence length="73" mass="7807">MNFVKKIATTAATVGALGFAAVGIGAGQANADEPWWWEPVPPPGHFVPSPGHISHLPFVPPPGHWDKPGKWFK</sequence>
<dbReference type="RefSeq" id="WP_067858739.1">
    <property type="nucleotide sequence ID" value="NZ_JACKUA010000035.1"/>
</dbReference>
<dbReference type="STRING" id="59750.AWC31_02240"/>
<dbReference type="PATRIC" id="fig|59750.3.peg.5035"/>
<keyword evidence="1" id="KW-0732">Signal</keyword>
<gene>
    <name evidence="2" type="ORF">AFM11_33510</name>
    <name evidence="3" type="ORF">AWC31_02240</name>
</gene>
<protein>
    <recommendedName>
        <fullName evidence="6">Secreted protein</fullName>
    </recommendedName>
</protein>